<dbReference type="GO" id="GO:0016702">
    <property type="term" value="F:oxidoreductase activity, acting on single donors with incorporation of molecular oxygen, incorporation of two atoms of oxygen"/>
    <property type="evidence" value="ECO:0007669"/>
    <property type="project" value="InterPro"/>
</dbReference>
<evidence type="ECO:0000256" key="4">
    <source>
        <dbReference type="SAM" id="SignalP"/>
    </source>
</evidence>
<feature type="signal peptide" evidence="4">
    <location>
        <begin position="1"/>
        <end position="21"/>
    </location>
</feature>
<dbReference type="EMBL" id="JAACJM010000114">
    <property type="protein sequence ID" value="KAF5345139.1"/>
    <property type="molecule type" value="Genomic_DNA"/>
</dbReference>
<dbReference type="PANTHER" id="PTHR33711:SF7">
    <property type="entry name" value="INTRADIOL RING-CLEAVAGE DIOXYGENASES DOMAIN-CONTAINING PROTEIN-RELATED"/>
    <property type="match status" value="1"/>
</dbReference>
<dbReference type="PANTHER" id="PTHR33711">
    <property type="entry name" value="DIOXYGENASE, PUTATIVE (AFU_ORTHOLOGUE AFUA_2G02910)-RELATED"/>
    <property type="match status" value="1"/>
</dbReference>
<evidence type="ECO:0000313" key="7">
    <source>
        <dbReference type="Proteomes" id="UP000559256"/>
    </source>
</evidence>
<feature type="domain" description="Intradiol ring-cleavage dioxygenases" evidence="5">
    <location>
        <begin position="82"/>
        <end position="149"/>
    </location>
</feature>
<evidence type="ECO:0000313" key="6">
    <source>
        <dbReference type="EMBL" id="KAF5345139.1"/>
    </source>
</evidence>
<comment type="caution">
    <text evidence="6">The sequence shown here is derived from an EMBL/GenBank/DDBJ whole genome shotgun (WGS) entry which is preliminary data.</text>
</comment>
<dbReference type="InterPro" id="IPR015889">
    <property type="entry name" value="Intradiol_dOase_core"/>
</dbReference>
<dbReference type="OrthoDB" id="5238185at2759"/>
<dbReference type="AlphaFoldDB" id="A0A8H5CNP8"/>
<dbReference type="Proteomes" id="UP000559256">
    <property type="component" value="Unassembled WGS sequence"/>
</dbReference>
<dbReference type="Gene3D" id="2.60.130.10">
    <property type="entry name" value="Aromatic compound dioxygenase"/>
    <property type="match status" value="1"/>
</dbReference>
<keyword evidence="4" id="KW-0732">Signal</keyword>
<evidence type="ECO:0000256" key="1">
    <source>
        <dbReference type="ARBA" id="ARBA00007825"/>
    </source>
</evidence>
<dbReference type="SUPFAM" id="SSF49482">
    <property type="entry name" value="Aromatic compound dioxygenase"/>
    <property type="match status" value="1"/>
</dbReference>
<name>A0A8H5CNP8_9AGAR</name>
<proteinExistence type="inferred from homology"/>
<dbReference type="InterPro" id="IPR050770">
    <property type="entry name" value="Intradiol_RC_Dioxygenase"/>
</dbReference>
<keyword evidence="2" id="KW-0223">Dioxygenase</keyword>
<evidence type="ECO:0000256" key="3">
    <source>
        <dbReference type="ARBA" id="ARBA00023002"/>
    </source>
</evidence>
<evidence type="ECO:0000259" key="5">
    <source>
        <dbReference type="Pfam" id="PF00775"/>
    </source>
</evidence>
<dbReference type="GO" id="GO:0008199">
    <property type="term" value="F:ferric iron binding"/>
    <property type="evidence" value="ECO:0007669"/>
    <property type="project" value="InterPro"/>
</dbReference>
<dbReference type="Pfam" id="PF00775">
    <property type="entry name" value="Dioxygenase_C"/>
    <property type="match status" value="1"/>
</dbReference>
<keyword evidence="3" id="KW-0560">Oxidoreductase</keyword>
<evidence type="ECO:0000256" key="2">
    <source>
        <dbReference type="ARBA" id="ARBA00022964"/>
    </source>
</evidence>
<sequence length="186" mass="21103">MRLFNTCTISFVRLLLRLKNGWWLSASSRKPGRCAQIFVKDSFFLPIPWVSLAYVVNNINTPKSPGATEAVGLVDNRDSIASEGKGEYMDVHERILDTKGNPIPNAIIDTWEIDENGLDDTQYAEQDTPDCRGKLESDVEGNYFFRAVVRDAFFGVRTSLIMDLKRIDDPELSASRREFPDTNKIH</sequence>
<dbReference type="InterPro" id="IPR000627">
    <property type="entry name" value="Intradiol_dOase_C"/>
</dbReference>
<protein>
    <recommendedName>
        <fullName evidence="5">Intradiol ring-cleavage dioxygenases domain-containing protein</fullName>
    </recommendedName>
</protein>
<gene>
    <name evidence="6" type="ORF">D9758_009670</name>
</gene>
<comment type="similarity">
    <text evidence="1">Belongs to the intradiol ring-cleavage dioxygenase family.</text>
</comment>
<accession>A0A8H5CNP8</accession>
<reference evidence="6 7" key="1">
    <citation type="journal article" date="2020" name="ISME J.">
        <title>Uncovering the hidden diversity of litter-decomposition mechanisms in mushroom-forming fungi.</title>
        <authorList>
            <person name="Floudas D."/>
            <person name="Bentzer J."/>
            <person name="Ahren D."/>
            <person name="Johansson T."/>
            <person name="Persson P."/>
            <person name="Tunlid A."/>
        </authorList>
    </citation>
    <scope>NUCLEOTIDE SEQUENCE [LARGE SCALE GENOMIC DNA]</scope>
    <source>
        <strain evidence="6 7">CBS 291.85</strain>
    </source>
</reference>
<feature type="chain" id="PRO_5034286221" description="Intradiol ring-cleavage dioxygenases domain-containing protein" evidence="4">
    <location>
        <begin position="22"/>
        <end position="186"/>
    </location>
</feature>
<organism evidence="6 7">
    <name type="scientific">Tetrapyrgos nigripes</name>
    <dbReference type="NCBI Taxonomy" id="182062"/>
    <lineage>
        <taxon>Eukaryota</taxon>
        <taxon>Fungi</taxon>
        <taxon>Dikarya</taxon>
        <taxon>Basidiomycota</taxon>
        <taxon>Agaricomycotina</taxon>
        <taxon>Agaricomycetes</taxon>
        <taxon>Agaricomycetidae</taxon>
        <taxon>Agaricales</taxon>
        <taxon>Marasmiineae</taxon>
        <taxon>Marasmiaceae</taxon>
        <taxon>Tetrapyrgos</taxon>
    </lineage>
</organism>
<keyword evidence="7" id="KW-1185">Reference proteome</keyword>